<dbReference type="PROSITE" id="PS51257">
    <property type="entry name" value="PROKAR_LIPOPROTEIN"/>
    <property type="match status" value="1"/>
</dbReference>
<evidence type="ECO:0000256" key="1">
    <source>
        <dbReference type="SAM" id="MobiDB-lite"/>
    </source>
</evidence>
<organism evidence="3 4">
    <name type="scientific">Phytohabitans flavus</name>
    <dbReference type="NCBI Taxonomy" id="1076124"/>
    <lineage>
        <taxon>Bacteria</taxon>
        <taxon>Bacillati</taxon>
        <taxon>Actinomycetota</taxon>
        <taxon>Actinomycetes</taxon>
        <taxon>Micromonosporales</taxon>
        <taxon>Micromonosporaceae</taxon>
    </lineage>
</organism>
<gene>
    <name evidence="3" type="ORF">Pflav_011420</name>
</gene>
<dbReference type="KEGG" id="pfla:Pflav_011420"/>
<feature type="compositionally biased region" description="Pro residues" evidence="1">
    <location>
        <begin position="43"/>
        <end position="52"/>
    </location>
</feature>
<keyword evidence="2" id="KW-0732">Signal</keyword>
<feature type="chain" id="PRO_5038773773" description="Lipoprotein" evidence="2">
    <location>
        <begin position="30"/>
        <end position="241"/>
    </location>
</feature>
<dbReference type="EMBL" id="AP022870">
    <property type="protein sequence ID" value="BCB74732.1"/>
    <property type="molecule type" value="Genomic_DNA"/>
</dbReference>
<keyword evidence="4" id="KW-1185">Reference proteome</keyword>
<accession>A0A6F8XLN8</accession>
<protein>
    <recommendedName>
        <fullName evidence="5">Lipoprotein</fullName>
    </recommendedName>
</protein>
<evidence type="ECO:0000256" key="2">
    <source>
        <dbReference type="SAM" id="SignalP"/>
    </source>
</evidence>
<sequence length="241" mass="24441">MFRSPVLGCMKTLRIGGPALLLLFLAACGGEDPTGLTATPSAPATPSPPASSPPAASGLPASTSPAPSRQVAKPPASGGSSRGGSASAILRGERQVVILPVDSFESVLALNDADRLTLLDGDPDRDLFVLAPVGGGRFQIKTAKADRGGEPSCMQVKEDGVNPATVVARACDVGVQNQLFTIEEAKQVKNGRPSYNIMVDGGAYLLEGSSGGLIAEQLGDGSPTSFTFVDNGPSALPKLGD</sequence>
<dbReference type="AlphaFoldDB" id="A0A6F8XLN8"/>
<evidence type="ECO:0000313" key="3">
    <source>
        <dbReference type="EMBL" id="BCB74732.1"/>
    </source>
</evidence>
<evidence type="ECO:0000313" key="4">
    <source>
        <dbReference type="Proteomes" id="UP000502508"/>
    </source>
</evidence>
<evidence type="ECO:0008006" key="5">
    <source>
        <dbReference type="Google" id="ProtNLM"/>
    </source>
</evidence>
<reference evidence="3 4" key="1">
    <citation type="submission" date="2020-03" db="EMBL/GenBank/DDBJ databases">
        <title>Whole genome shotgun sequence of Phytohabitans flavus NBRC 107702.</title>
        <authorList>
            <person name="Komaki H."/>
            <person name="Tamura T."/>
        </authorList>
    </citation>
    <scope>NUCLEOTIDE SEQUENCE [LARGE SCALE GENOMIC DNA]</scope>
    <source>
        <strain evidence="3 4">NBRC 107702</strain>
    </source>
</reference>
<dbReference type="Proteomes" id="UP000502508">
    <property type="component" value="Chromosome"/>
</dbReference>
<feature type="compositionally biased region" description="Low complexity" evidence="1">
    <location>
        <begin position="53"/>
        <end position="68"/>
    </location>
</feature>
<name>A0A6F8XLN8_9ACTN</name>
<feature type="region of interest" description="Disordered" evidence="1">
    <location>
        <begin position="36"/>
        <end position="86"/>
    </location>
</feature>
<reference evidence="3 4" key="2">
    <citation type="submission" date="2020-03" db="EMBL/GenBank/DDBJ databases">
        <authorList>
            <person name="Ichikawa N."/>
            <person name="Kimura A."/>
            <person name="Kitahashi Y."/>
            <person name="Uohara A."/>
        </authorList>
    </citation>
    <scope>NUCLEOTIDE SEQUENCE [LARGE SCALE GENOMIC DNA]</scope>
    <source>
        <strain evidence="3 4">NBRC 107702</strain>
    </source>
</reference>
<feature type="signal peptide" evidence="2">
    <location>
        <begin position="1"/>
        <end position="29"/>
    </location>
</feature>
<feature type="compositionally biased region" description="Low complexity" evidence="1">
    <location>
        <begin position="76"/>
        <end position="86"/>
    </location>
</feature>
<proteinExistence type="predicted"/>